<sequence length="565" mass="63676">MTPPTIPRRPSPRQILSELQQQQQPLLLPPPPQQQQQQQQPKPKPSKPPSRLEQLDQFDLLEGLGLPGQLEQQHQHQQPKRADLREQLKQSNPLEQLEQVNPEDWLDRSNPLEQIELDLEKQVEEKAPKRLDPLENLDLLDQQQSVHTQQEQPKQPKRSKQLIQQDLLELKGERKEHKKEHRKEHKKELKKGLKEVSEASESAPSQPQKQASQSLSSEEEDEQQEDEQQQNAVALPAAATTAVEEVAPSPPPSLTKDDKQDSVQNLTSRTLPEAAAALTAYPPPPPLILYSDDQITISSLHLTIHAFYFPLNTPMTISLLSITEIETLPSSRGSSGGNSGGMIAGWLNYKNWAMSAALPDVWWARDPRRSANGTFTPSSMIPFSFRSGENTASVHLIVRVKGEWLRKGFGVQDERCVKVLQEAWKHVRDSQRGLRSLQPAAAITDSESLGDCEEDGFEVDGSTGESTNGGAEKRRRWMNHPSHHHHQNNTWTAYPFPDDSPLYLAQQQRRGATSLLSSKVSRYHRPQRAKPTSAMTGDTAVLREDESCGDDPLFVDNDLNIYDEI</sequence>
<dbReference type="EMBL" id="JAAAHW010010505">
    <property type="protein sequence ID" value="KAF9925278.1"/>
    <property type="molecule type" value="Genomic_DNA"/>
</dbReference>
<proteinExistence type="predicted"/>
<feature type="compositionally biased region" description="Low complexity" evidence="1">
    <location>
        <begin position="229"/>
        <end position="247"/>
    </location>
</feature>
<evidence type="ECO:0000256" key="1">
    <source>
        <dbReference type="SAM" id="MobiDB-lite"/>
    </source>
</evidence>
<feature type="compositionally biased region" description="Acidic residues" evidence="1">
    <location>
        <begin position="217"/>
        <end position="228"/>
    </location>
</feature>
<feature type="region of interest" description="Disordered" evidence="1">
    <location>
        <begin position="1"/>
        <end position="51"/>
    </location>
</feature>
<keyword evidence="3" id="KW-1185">Reference proteome</keyword>
<name>A0A9P6IJC9_9FUNG</name>
<feature type="compositionally biased region" description="Low complexity" evidence="1">
    <location>
        <begin position="63"/>
        <end position="76"/>
    </location>
</feature>
<reference evidence="2" key="1">
    <citation type="journal article" date="2020" name="Fungal Divers.">
        <title>Resolving the Mortierellaceae phylogeny through synthesis of multi-gene phylogenetics and phylogenomics.</title>
        <authorList>
            <person name="Vandepol N."/>
            <person name="Liber J."/>
            <person name="Desiro A."/>
            <person name="Na H."/>
            <person name="Kennedy M."/>
            <person name="Barry K."/>
            <person name="Grigoriev I.V."/>
            <person name="Miller A.N."/>
            <person name="O'Donnell K."/>
            <person name="Stajich J.E."/>
            <person name="Bonito G."/>
        </authorList>
    </citation>
    <scope>NUCLEOTIDE SEQUENCE</scope>
    <source>
        <strain evidence="2">MES-2147</strain>
    </source>
</reference>
<feature type="region of interest" description="Disordered" evidence="1">
    <location>
        <begin position="447"/>
        <end position="473"/>
    </location>
</feature>
<evidence type="ECO:0000313" key="3">
    <source>
        <dbReference type="Proteomes" id="UP000749646"/>
    </source>
</evidence>
<feature type="compositionally biased region" description="Basic and acidic residues" evidence="1">
    <location>
        <begin position="186"/>
        <end position="197"/>
    </location>
</feature>
<feature type="compositionally biased region" description="Low complexity" evidence="1">
    <location>
        <begin position="199"/>
        <end position="216"/>
    </location>
</feature>
<comment type="caution">
    <text evidence="2">The sequence shown here is derived from an EMBL/GenBank/DDBJ whole genome shotgun (WGS) entry which is preliminary data.</text>
</comment>
<feature type="compositionally biased region" description="Acidic residues" evidence="1">
    <location>
        <begin position="448"/>
        <end position="458"/>
    </location>
</feature>
<evidence type="ECO:0000313" key="2">
    <source>
        <dbReference type="EMBL" id="KAF9925278.1"/>
    </source>
</evidence>
<accession>A0A9P6IJC9</accession>
<feature type="compositionally biased region" description="Basic residues" evidence="1">
    <location>
        <begin position="176"/>
        <end position="185"/>
    </location>
</feature>
<dbReference type="Proteomes" id="UP000749646">
    <property type="component" value="Unassembled WGS sequence"/>
</dbReference>
<dbReference type="AlphaFoldDB" id="A0A9P6IJC9"/>
<gene>
    <name evidence="2" type="ORF">BGZ65_007866</name>
</gene>
<dbReference type="OrthoDB" id="2321699at2759"/>
<feature type="compositionally biased region" description="Polar residues" evidence="1">
    <location>
        <begin position="141"/>
        <end position="153"/>
    </location>
</feature>
<feature type="region of interest" description="Disordered" evidence="1">
    <location>
        <begin position="63"/>
        <end position="109"/>
    </location>
</feature>
<protein>
    <submittedName>
        <fullName evidence="2">Uncharacterized protein</fullName>
    </submittedName>
</protein>
<organism evidence="2 3">
    <name type="scientific">Modicella reniformis</name>
    <dbReference type="NCBI Taxonomy" id="1440133"/>
    <lineage>
        <taxon>Eukaryota</taxon>
        <taxon>Fungi</taxon>
        <taxon>Fungi incertae sedis</taxon>
        <taxon>Mucoromycota</taxon>
        <taxon>Mortierellomycotina</taxon>
        <taxon>Mortierellomycetes</taxon>
        <taxon>Mortierellales</taxon>
        <taxon>Mortierellaceae</taxon>
        <taxon>Modicella</taxon>
    </lineage>
</organism>
<feature type="region of interest" description="Disordered" evidence="1">
    <location>
        <begin position="125"/>
        <end position="265"/>
    </location>
</feature>